<dbReference type="CDD" id="cd03801">
    <property type="entry name" value="GT4_PimA-like"/>
    <property type="match status" value="1"/>
</dbReference>
<dbReference type="RefSeq" id="WP_011396274.1">
    <property type="nucleotide sequence ID" value="NC_007645.1"/>
</dbReference>
<keyword evidence="3" id="KW-1185">Reference proteome</keyword>
<dbReference type="CAZy" id="GT4">
    <property type="family name" value="Glycosyltransferase Family 4"/>
</dbReference>
<dbReference type="Gene3D" id="3.40.50.2000">
    <property type="entry name" value="Glycogen Phosphorylase B"/>
    <property type="match status" value="1"/>
</dbReference>
<dbReference type="GO" id="GO:0016757">
    <property type="term" value="F:glycosyltransferase activity"/>
    <property type="evidence" value="ECO:0007669"/>
    <property type="project" value="InterPro"/>
</dbReference>
<evidence type="ECO:0000313" key="2">
    <source>
        <dbReference type="EMBL" id="ABC29205.1"/>
    </source>
</evidence>
<dbReference type="HOGENOM" id="CLU_758130_0_0_6"/>
<accession>Q2SJG9</accession>
<dbReference type="Proteomes" id="UP000000238">
    <property type="component" value="Chromosome"/>
</dbReference>
<gene>
    <name evidence="2" type="ordered locus">HCH_02393</name>
</gene>
<dbReference type="Pfam" id="PF00534">
    <property type="entry name" value="Glycos_transf_1"/>
    <property type="match status" value="1"/>
</dbReference>
<evidence type="ECO:0000259" key="1">
    <source>
        <dbReference type="Pfam" id="PF00534"/>
    </source>
</evidence>
<dbReference type="eggNOG" id="COG0438">
    <property type="taxonomic scope" value="Bacteria"/>
</dbReference>
<dbReference type="STRING" id="349521.HCH_02393"/>
<sequence length="365" mass="41834">MDAIYFYPHGYFRDRQLDTVRHWPGEVANPDVGKQSGKQVTSKKSVASAGIKSWVTRIPLINFKTRPREIDSHVVVYVWGALVLTGKFIVDLDNPYSLTGYNIRAFNLYKYILKIVLLSGRCLQIRCMSHACLENLRLTLGEKVAAKAVVTYPYMPVVRKSEDIFASDERKIIKFLYISTQFDIKGGRALVNAFLNAYKDNPNITLEMITHLPEQYRAAVASCPGISLHPAEFSRQEIAERFMSHCDVLIHPTYVDSFGMVVLEAMSYGMALIATDVYAISEMVRDEKNGILLEPPVSIWNKYLPSYYYYKLGKIKSLIEKADDTLFSHSLEKAILYVAEDKERLLRYRRNSLRIFLKEFSRHAA</sequence>
<name>Q2SJG9_HAHCH</name>
<dbReference type="AlphaFoldDB" id="Q2SJG9"/>
<protein>
    <submittedName>
        <fullName evidence="2">Glycosyltransferase</fullName>
    </submittedName>
</protein>
<dbReference type="GO" id="GO:1901135">
    <property type="term" value="P:carbohydrate derivative metabolic process"/>
    <property type="evidence" value="ECO:0007669"/>
    <property type="project" value="UniProtKB-ARBA"/>
</dbReference>
<organism evidence="2 3">
    <name type="scientific">Hahella chejuensis (strain KCTC 2396)</name>
    <dbReference type="NCBI Taxonomy" id="349521"/>
    <lineage>
        <taxon>Bacteria</taxon>
        <taxon>Pseudomonadati</taxon>
        <taxon>Pseudomonadota</taxon>
        <taxon>Gammaproteobacteria</taxon>
        <taxon>Oceanospirillales</taxon>
        <taxon>Hahellaceae</taxon>
        <taxon>Hahella</taxon>
    </lineage>
</organism>
<dbReference type="EMBL" id="CP000155">
    <property type="protein sequence ID" value="ABC29205.1"/>
    <property type="molecule type" value="Genomic_DNA"/>
</dbReference>
<reference evidence="2 3" key="1">
    <citation type="journal article" date="2005" name="Nucleic Acids Res.">
        <title>Genomic blueprint of Hahella chejuensis, a marine microbe producing an algicidal agent.</title>
        <authorList>
            <person name="Jeong H."/>
            <person name="Yim J.H."/>
            <person name="Lee C."/>
            <person name="Choi S.-H."/>
            <person name="Park Y.K."/>
            <person name="Yoon S.H."/>
            <person name="Hur C.-G."/>
            <person name="Kang H.-Y."/>
            <person name="Kim D."/>
            <person name="Lee H.H."/>
            <person name="Park K.H."/>
            <person name="Park S.-H."/>
            <person name="Park H.-S."/>
            <person name="Lee H.K."/>
            <person name="Oh T.K."/>
            <person name="Kim J.F."/>
        </authorList>
    </citation>
    <scope>NUCLEOTIDE SEQUENCE [LARGE SCALE GENOMIC DNA]</scope>
    <source>
        <strain evidence="2 3">KCTC 2396</strain>
    </source>
</reference>
<dbReference type="KEGG" id="hch:HCH_02393"/>
<dbReference type="OrthoDB" id="4611853at2"/>
<dbReference type="PANTHER" id="PTHR12526">
    <property type="entry name" value="GLYCOSYLTRANSFERASE"/>
    <property type="match status" value="1"/>
</dbReference>
<keyword evidence="2" id="KW-0808">Transferase</keyword>
<evidence type="ECO:0000313" key="3">
    <source>
        <dbReference type="Proteomes" id="UP000000238"/>
    </source>
</evidence>
<feature type="domain" description="Glycosyl transferase family 1" evidence="1">
    <location>
        <begin position="240"/>
        <end position="296"/>
    </location>
</feature>
<dbReference type="SUPFAM" id="SSF53756">
    <property type="entry name" value="UDP-Glycosyltransferase/glycogen phosphorylase"/>
    <property type="match status" value="1"/>
</dbReference>
<dbReference type="InterPro" id="IPR001296">
    <property type="entry name" value="Glyco_trans_1"/>
</dbReference>
<proteinExistence type="predicted"/>